<evidence type="ECO:0000313" key="3">
    <source>
        <dbReference type="Proteomes" id="UP001491310"/>
    </source>
</evidence>
<accession>A0ABR2YWA6</accession>
<keyword evidence="1" id="KW-0175">Coiled coil</keyword>
<gene>
    <name evidence="2" type="ORF">WJX75_008225</name>
</gene>
<reference evidence="2 3" key="1">
    <citation type="journal article" date="2024" name="Nat. Commun.">
        <title>Phylogenomics reveals the evolutionary origins of lichenization in chlorophyte algae.</title>
        <authorList>
            <person name="Puginier C."/>
            <person name="Libourel C."/>
            <person name="Otte J."/>
            <person name="Skaloud P."/>
            <person name="Haon M."/>
            <person name="Grisel S."/>
            <person name="Petersen M."/>
            <person name="Berrin J.G."/>
            <person name="Delaux P.M."/>
            <person name="Dal Grande F."/>
            <person name="Keller J."/>
        </authorList>
    </citation>
    <scope>NUCLEOTIDE SEQUENCE [LARGE SCALE GENOMIC DNA]</scope>
    <source>
        <strain evidence="2 3">SAG 216-7</strain>
    </source>
</reference>
<keyword evidence="3" id="KW-1185">Reference proteome</keyword>
<evidence type="ECO:0008006" key="4">
    <source>
        <dbReference type="Google" id="ProtNLM"/>
    </source>
</evidence>
<evidence type="ECO:0000313" key="2">
    <source>
        <dbReference type="EMBL" id="KAK9916070.1"/>
    </source>
</evidence>
<dbReference type="Proteomes" id="UP001491310">
    <property type="component" value="Unassembled WGS sequence"/>
</dbReference>
<comment type="caution">
    <text evidence="2">The sequence shown here is derived from an EMBL/GenBank/DDBJ whole genome shotgun (WGS) entry which is preliminary data.</text>
</comment>
<feature type="coiled-coil region" evidence="1">
    <location>
        <begin position="141"/>
        <end position="168"/>
    </location>
</feature>
<name>A0ABR2YWA6_9CHLO</name>
<evidence type="ECO:0000256" key="1">
    <source>
        <dbReference type="SAM" id="Coils"/>
    </source>
</evidence>
<sequence>MLGWAQYNDWAELGDGKITSLATEDSAAVRNNVAARASGTPDAQSLPEVCTAPGGQQDEAILDFLDMDLLEELSKGSLSTTTTTELKIPDPIIAVRREPPLLIAPSLPACMPAAEQERAQACWDNLRSISSGTPAPFQEKLEISEGKRQELEERLKHLTMVNAGLRAHNQLLEASEQECLCIDQQENMDDDALWGPGAIGRSAATAAAHQKLALVFSCISIGIGKGAVSADEVALMSPEELFLFRQQYGAYLGRLFQCGASTEGSAAHAELMQLATTWAQLGLSAAQKAALKQVHRRLVDQLLNVTAERFHVSAMLKEVCPNPEAGNTWEGSQTFLRVHEAHTQLTASIRSEHALMRDAHLAFRQVLTPLQQAMCDMLTHPGALDIIALLSLLRAGL</sequence>
<organism evidence="2 3">
    <name type="scientific">Coccomyxa subellipsoidea</name>
    <dbReference type="NCBI Taxonomy" id="248742"/>
    <lineage>
        <taxon>Eukaryota</taxon>
        <taxon>Viridiplantae</taxon>
        <taxon>Chlorophyta</taxon>
        <taxon>core chlorophytes</taxon>
        <taxon>Trebouxiophyceae</taxon>
        <taxon>Trebouxiophyceae incertae sedis</taxon>
        <taxon>Coccomyxaceae</taxon>
        <taxon>Coccomyxa</taxon>
    </lineage>
</organism>
<dbReference type="EMBL" id="JALJOT010000004">
    <property type="protein sequence ID" value="KAK9916070.1"/>
    <property type="molecule type" value="Genomic_DNA"/>
</dbReference>
<protein>
    <recommendedName>
        <fullName evidence="4">DOG1 domain-containing protein</fullName>
    </recommendedName>
</protein>
<proteinExistence type="predicted"/>